<name>A0A915D7P4_9BILA</name>
<feature type="domain" description="START" evidence="1">
    <location>
        <begin position="78"/>
        <end position="245"/>
    </location>
</feature>
<accession>A0A915D7P4</accession>
<dbReference type="InterPro" id="IPR051213">
    <property type="entry name" value="START_lipid_transfer"/>
</dbReference>
<dbReference type="Gene3D" id="3.30.530.20">
    <property type="match status" value="2"/>
</dbReference>
<dbReference type="InterPro" id="IPR023393">
    <property type="entry name" value="START-like_dom_sf"/>
</dbReference>
<keyword evidence="2" id="KW-1185">Reference proteome</keyword>
<protein>
    <submittedName>
        <fullName evidence="3">START domain-containing protein</fullName>
    </submittedName>
</protein>
<reference evidence="3" key="1">
    <citation type="submission" date="2022-11" db="UniProtKB">
        <authorList>
            <consortium name="WormBaseParasite"/>
        </authorList>
    </citation>
    <scope>IDENTIFICATION</scope>
</reference>
<dbReference type="WBParaSite" id="jg16883">
    <property type="protein sequence ID" value="jg16883"/>
    <property type="gene ID" value="jg16883"/>
</dbReference>
<dbReference type="GO" id="GO:0008289">
    <property type="term" value="F:lipid binding"/>
    <property type="evidence" value="ECO:0007669"/>
    <property type="project" value="InterPro"/>
</dbReference>
<dbReference type="SUPFAM" id="SSF55961">
    <property type="entry name" value="Bet v1-like"/>
    <property type="match status" value="1"/>
</dbReference>
<dbReference type="GO" id="GO:0005737">
    <property type="term" value="C:cytoplasm"/>
    <property type="evidence" value="ECO:0007669"/>
    <property type="project" value="UniProtKB-ARBA"/>
</dbReference>
<evidence type="ECO:0000313" key="2">
    <source>
        <dbReference type="Proteomes" id="UP000887574"/>
    </source>
</evidence>
<dbReference type="PROSITE" id="PS50848">
    <property type="entry name" value="START"/>
    <property type="match status" value="1"/>
</dbReference>
<organism evidence="2 3">
    <name type="scientific">Ditylenchus dipsaci</name>
    <dbReference type="NCBI Taxonomy" id="166011"/>
    <lineage>
        <taxon>Eukaryota</taxon>
        <taxon>Metazoa</taxon>
        <taxon>Ecdysozoa</taxon>
        <taxon>Nematoda</taxon>
        <taxon>Chromadorea</taxon>
        <taxon>Rhabditida</taxon>
        <taxon>Tylenchina</taxon>
        <taxon>Tylenchomorpha</taxon>
        <taxon>Sphaerularioidea</taxon>
        <taxon>Anguinidae</taxon>
        <taxon>Anguininae</taxon>
        <taxon>Ditylenchus</taxon>
    </lineage>
</organism>
<evidence type="ECO:0000313" key="3">
    <source>
        <dbReference type="WBParaSite" id="jg16883"/>
    </source>
</evidence>
<dbReference type="AlphaFoldDB" id="A0A915D7P4"/>
<dbReference type="PANTHER" id="PTHR19308:SF8">
    <property type="entry name" value="STAR-RELATED LIPID TRANSFER PROTEIN 7, MITOCHONDRIAL"/>
    <property type="match status" value="1"/>
</dbReference>
<sequence>MRMRFARYFFAYRVRFTQYASSFARNLHKYGMILRRPQNLMIALSSAGFSSHKSGLSDEEFDISEVSTDANASFTDCNEMWEHIYQDENIQVSRRKLKDKGGIYEYKCTGSYDDISANHFVQAQIDDEFRSHWDQNVISLETIEKDDETDSQVVRWVACKALSPKHYPDDGKYVRVTRYKSRMTVSAHTTLDKPGLDYALVYYDDPKTSIPSLAYNYAVSRRGPDFMKSIYVAAKKLADHQRVEK</sequence>
<evidence type="ECO:0000259" key="1">
    <source>
        <dbReference type="PROSITE" id="PS50848"/>
    </source>
</evidence>
<dbReference type="Proteomes" id="UP000887574">
    <property type="component" value="Unplaced"/>
</dbReference>
<dbReference type="PANTHER" id="PTHR19308">
    <property type="entry name" value="PHOSPHATIDYLCHOLINE TRANSFER PROTEIN"/>
    <property type="match status" value="1"/>
</dbReference>
<dbReference type="InterPro" id="IPR002913">
    <property type="entry name" value="START_lipid-bd_dom"/>
</dbReference>
<proteinExistence type="predicted"/>